<accession>A0A9X1ML03</accession>
<reference evidence="2" key="1">
    <citation type="submission" date="2021-11" db="EMBL/GenBank/DDBJ databases">
        <title>Genome sequence.</title>
        <authorList>
            <person name="Sun Q."/>
        </authorList>
    </citation>
    <scope>NUCLEOTIDE SEQUENCE</scope>
    <source>
        <strain evidence="2">JC732</strain>
    </source>
</reference>
<feature type="compositionally biased region" description="Acidic residues" evidence="1">
    <location>
        <begin position="575"/>
        <end position="585"/>
    </location>
</feature>
<dbReference type="InterPro" id="IPR043129">
    <property type="entry name" value="ATPase_NBD"/>
</dbReference>
<evidence type="ECO:0000313" key="2">
    <source>
        <dbReference type="EMBL" id="MCC9629108.1"/>
    </source>
</evidence>
<dbReference type="PANTHER" id="PTHR32432">
    <property type="entry name" value="CELL DIVISION PROTEIN FTSA-RELATED"/>
    <property type="match status" value="1"/>
</dbReference>
<feature type="region of interest" description="Disordered" evidence="1">
    <location>
        <begin position="534"/>
        <end position="585"/>
    </location>
</feature>
<dbReference type="Gene3D" id="3.30.420.40">
    <property type="match status" value="2"/>
</dbReference>
<name>A0A9X1ML03_9BACT</name>
<dbReference type="InterPro" id="IPR050696">
    <property type="entry name" value="FtsA/MreB"/>
</dbReference>
<dbReference type="EMBL" id="JAJKFT010000010">
    <property type="protein sequence ID" value="MCC9629108.1"/>
    <property type="molecule type" value="Genomic_DNA"/>
</dbReference>
<feature type="compositionally biased region" description="Acidic residues" evidence="1">
    <location>
        <begin position="534"/>
        <end position="545"/>
    </location>
</feature>
<dbReference type="SUPFAM" id="SSF53067">
    <property type="entry name" value="Actin-like ATPase domain"/>
    <property type="match status" value="2"/>
</dbReference>
<dbReference type="Proteomes" id="UP001139103">
    <property type="component" value="Unassembled WGS sequence"/>
</dbReference>
<comment type="caution">
    <text evidence="2">The sequence shown here is derived from an EMBL/GenBank/DDBJ whole genome shotgun (WGS) entry which is preliminary data.</text>
</comment>
<feature type="compositionally biased region" description="Low complexity" evidence="1">
    <location>
        <begin position="550"/>
        <end position="574"/>
    </location>
</feature>
<dbReference type="CDD" id="cd24049">
    <property type="entry name" value="ASKHA_NBD_PilM"/>
    <property type="match status" value="1"/>
</dbReference>
<dbReference type="AlphaFoldDB" id="A0A9X1ML03"/>
<keyword evidence="3" id="KW-1185">Reference proteome</keyword>
<gene>
    <name evidence="2" type="primary">pilM</name>
    <name evidence="2" type="ORF">LOC68_11930</name>
</gene>
<dbReference type="RefSeq" id="WP_230218782.1">
    <property type="nucleotide sequence ID" value="NZ_JAJKFT010000010.1"/>
</dbReference>
<evidence type="ECO:0000256" key="1">
    <source>
        <dbReference type="SAM" id="MobiDB-lite"/>
    </source>
</evidence>
<evidence type="ECO:0000313" key="3">
    <source>
        <dbReference type="Proteomes" id="UP001139103"/>
    </source>
</evidence>
<sequence>MAAGKGVWSIDIGHAAIKALRCTVHDDGFWLVADAFDYIEYPKLLTLPDANPEQMIRDALKEFLSRNELKNDKVAISVPGQAGLARFFKAPPVEAKRIPDIVKYEAKQQIPFPLDEVVWDYQPMPGAHVEEGISLETEIGIFAMKRDQVFRSLQPFLDAGIDVDFVQLSPVALYNFVAHDLLTVNPTKEEYDPANQPESYVILSMGTETTDLVITNGFRVWQRSLPIGGNHFTKQLTKDLKLTFAKAEHLKRHAREADDAKLIFQSMRPKFNELVTDIQRSIGFFQTLDRKAKISRIVPVGNAMKLPGLVSYLSKNLGYEAVEIDGFQKLSGSEVTSSAAFRDNIMSFATCYGMCLQGLRKSCLQTNLLPQEILIDRLIREKKPWAVAAVAALLLACTVNFFFHWKAWNTADPEKFAGAMRQVESVVQISGSHKSADDQAMTDAENLKAIGNYVVGNEENRRLWPELLRAVTASLPTYEGKPEDIWKMPIEERPFLYIDSVESKYYPDVSVWYSDSLRERYRQTVDNSKRLEEAAEEGLTAEDLDEKGVAPTGDGADPAAANPMGSAAGAAAAAPEEEMTPAEGEEAMEMVGEDGEVVDELAGPTESGWVIQLKGKHYHNSTKARQNSGPQYVRNTLIHQLDTGMIALDDGSGQMIEVSMKELGISHPVIVLDSVPKTVQVDNPDFDPATMGVGGETGMIPSMGPMSGMGPMGPMNPMGTEVEIVPAKIPVKVYEFTVQFCWQETPVSKRIENKKLEAEAAAEAAAAAASAEEGF</sequence>
<dbReference type="Gene3D" id="3.30.1490.300">
    <property type="match status" value="1"/>
</dbReference>
<proteinExistence type="predicted"/>
<organism evidence="2 3">
    <name type="scientific">Blastopirellula sediminis</name>
    <dbReference type="NCBI Taxonomy" id="2894196"/>
    <lineage>
        <taxon>Bacteria</taxon>
        <taxon>Pseudomonadati</taxon>
        <taxon>Planctomycetota</taxon>
        <taxon>Planctomycetia</taxon>
        <taxon>Pirellulales</taxon>
        <taxon>Pirellulaceae</taxon>
        <taxon>Blastopirellula</taxon>
    </lineage>
</organism>
<dbReference type="InterPro" id="IPR005883">
    <property type="entry name" value="PilM"/>
</dbReference>
<dbReference type="Pfam" id="PF11104">
    <property type="entry name" value="PilM_2"/>
    <property type="match status" value="1"/>
</dbReference>
<protein>
    <submittedName>
        <fullName evidence="2">Pilus assembly protein PilM</fullName>
    </submittedName>
</protein>
<dbReference type="PANTHER" id="PTHR32432:SF3">
    <property type="entry name" value="ETHANOLAMINE UTILIZATION PROTEIN EUTJ"/>
    <property type="match status" value="1"/>
</dbReference>